<protein>
    <recommendedName>
        <fullName evidence="5">DUF4407 domain-containing protein</fullName>
    </recommendedName>
</protein>
<evidence type="ECO:0008006" key="5">
    <source>
        <dbReference type="Google" id="ProtNLM"/>
    </source>
</evidence>
<gene>
    <name evidence="3" type="ORF">Ade02nite_50590</name>
</gene>
<feature type="compositionally biased region" description="Basic and acidic residues" evidence="1">
    <location>
        <begin position="417"/>
        <end position="446"/>
    </location>
</feature>
<evidence type="ECO:0000313" key="3">
    <source>
        <dbReference type="EMBL" id="GID76418.1"/>
    </source>
</evidence>
<evidence type="ECO:0000256" key="1">
    <source>
        <dbReference type="SAM" id="MobiDB-lite"/>
    </source>
</evidence>
<sequence length="469" mass="51926">MPKGRRDVLLRVANVNPDSVTTHTDRVLYSAIGAFILLYFVYATLGGAAFIDAGSNYQHPWYRWLVGPMVAAGVVAYDRAVVGRVSISYERLDSTDPQEFLRRPTIGLYAGRLGLALLFAVLITEPLMLARYQGEIDARLNEVHNQQLSQMDRDGVIGTYTARLGELKRETAADDAAVRDLTDRAAQKRHDARALYDQALADSAGDGVSRAAGCPDGGYCDTLVKRSRSLDVEAAALDKQAGELLKTQRTAREARNAEQVELTRRIGEQRALNTETVRDNAGFGARTAAMWHLVTTDFWGVGVFYIGIMLLLVALDCAAVGLKFASKGNAYERNEARIARRREHEAALLHERGIQDARTYGEAMARVVAEGIEAATHDEEVARTSAERAGAVLRNSVVVPPEVRELSAHDGRHHRSLRSELLRTDERDAEPERREAGQERDAEQERGRHRRPMVVHDNVRALPGNDRAI</sequence>
<reference evidence="3 4" key="1">
    <citation type="submission" date="2021-01" db="EMBL/GenBank/DDBJ databases">
        <title>Whole genome shotgun sequence of Actinoplanes deccanensis NBRC 13994.</title>
        <authorList>
            <person name="Komaki H."/>
            <person name="Tamura T."/>
        </authorList>
    </citation>
    <scope>NUCLEOTIDE SEQUENCE [LARGE SCALE GENOMIC DNA]</scope>
    <source>
        <strain evidence="3 4">NBRC 13994</strain>
    </source>
</reference>
<dbReference type="Proteomes" id="UP000609879">
    <property type="component" value="Unassembled WGS sequence"/>
</dbReference>
<feature type="transmembrane region" description="Helical" evidence="2">
    <location>
        <begin position="27"/>
        <end position="49"/>
    </location>
</feature>
<keyword evidence="2" id="KW-0812">Transmembrane</keyword>
<keyword evidence="2" id="KW-1133">Transmembrane helix</keyword>
<comment type="caution">
    <text evidence="3">The sequence shown here is derived from an EMBL/GenBank/DDBJ whole genome shotgun (WGS) entry which is preliminary data.</text>
</comment>
<keyword evidence="2" id="KW-0472">Membrane</keyword>
<dbReference type="EMBL" id="BOMI01000101">
    <property type="protein sequence ID" value="GID76418.1"/>
    <property type="molecule type" value="Genomic_DNA"/>
</dbReference>
<accession>A0ABQ3Y8U0</accession>
<feature type="region of interest" description="Disordered" evidence="1">
    <location>
        <begin position="404"/>
        <end position="469"/>
    </location>
</feature>
<organism evidence="3 4">
    <name type="scientific">Paractinoplanes deccanensis</name>
    <dbReference type="NCBI Taxonomy" id="113561"/>
    <lineage>
        <taxon>Bacteria</taxon>
        <taxon>Bacillati</taxon>
        <taxon>Actinomycetota</taxon>
        <taxon>Actinomycetes</taxon>
        <taxon>Micromonosporales</taxon>
        <taxon>Micromonosporaceae</taxon>
        <taxon>Paractinoplanes</taxon>
    </lineage>
</organism>
<keyword evidence="4" id="KW-1185">Reference proteome</keyword>
<dbReference type="RefSeq" id="WP_203768866.1">
    <property type="nucleotide sequence ID" value="NZ_BAAABO010000042.1"/>
</dbReference>
<feature type="transmembrane region" description="Helical" evidence="2">
    <location>
        <begin position="106"/>
        <end position="124"/>
    </location>
</feature>
<dbReference type="Pfam" id="PF14362">
    <property type="entry name" value="DUF4407"/>
    <property type="match status" value="1"/>
</dbReference>
<proteinExistence type="predicted"/>
<feature type="transmembrane region" description="Helical" evidence="2">
    <location>
        <begin position="61"/>
        <end position="82"/>
    </location>
</feature>
<evidence type="ECO:0000256" key="2">
    <source>
        <dbReference type="SAM" id="Phobius"/>
    </source>
</evidence>
<dbReference type="InterPro" id="IPR025519">
    <property type="entry name" value="DUF4407"/>
</dbReference>
<name>A0ABQ3Y8U0_9ACTN</name>
<feature type="transmembrane region" description="Helical" evidence="2">
    <location>
        <begin position="298"/>
        <end position="322"/>
    </location>
</feature>
<evidence type="ECO:0000313" key="4">
    <source>
        <dbReference type="Proteomes" id="UP000609879"/>
    </source>
</evidence>